<reference evidence="2" key="1">
    <citation type="journal article" date="2021" name="Mol. Plant Microbe Interact.">
        <title>Complete Genome Sequence of the Plant-Pathogenic Fungus Colletotrichum lupini.</title>
        <authorList>
            <person name="Baroncelli R."/>
            <person name="Pensec F."/>
            <person name="Da Lio D."/>
            <person name="Boufleur T."/>
            <person name="Vicente I."/>
            <person name="Sarrocco S."/>
            <person name="Picot A."/>
            <person name="Baraldi E."/>
            <person name="Sukno S."/>
            <person name="Thon M."/>
            <person name="Le Floch G."/>
        </authorList>
    </citation>
    <scope>NUCLEOTIDE SEQUENCE</scope>
    <source>
        <strain evidence="2">IMI 504893</strain>
    </source>
</reference>
<accession>A0A9Q8WJJ5</accession>
<keyword evidence="3" id="KW-1185">Reference proteome</keyword>
<dbReference type="GeneID" id="73345211"/>
<protein>
    <submittedName>
        <fullName evidence="2">Uncharacterized protein</fullName>
    </submittedName>
</protein>
<organism evidence="2 3">
    <name type="scientific">Colletotrichum lupini</name>
    <dbReference type="NCBI Taxonomy" id="145971"/>
    <lineage>
        <taxon>Eukaryota</taxon>
        <taxon>Fungi</taxon>
        <taxon>Dikarya</taxon>
        <taxon>Ascomycota</taxon>
        <taxon>Pezizomycotina</taxon>
        <taxon>Sordariomycetes</taxon>
        <taxon>Hypocreomycetidae</taxon>
        <taxon>Glomerellales</taxon>
        <taxon>Glomerellaceae</taxon>
        <taxon>Colletotrichum</taxon>
        <taxon>Colletotrichum acutatum species complex</taxon>
    </lineage>
</organism>
<dbReference type="EMBL" id="CP019477">
    <property type="protein sequence ID" value="UQC85734.1"/>
    <property type="molecule type" value="Genomic_DNA"/>
</dbReference>
<evidence type="ECO:0000313" key="2">
    <source>
        <dbReference type="EMBL" id="UQC85734.1"/>
    </source>
</evidence>
<dbReference type="RefSeq" id="XP_049147346.1">
    <property type="nucleotide sequence ID" value="XM_049290201.1"/>
</dbReference>
<name>A0A9Q8WJJ5_9PEZI</name>
<sequence length="367" mass="41054">MGTGIPATCHATEYWLLTPDMRHEPKSRLWLLSGIPTTWAMAMGICGSASHAFQPFAHQLVGSGWSGGQNHRPNHRPSNTSHLIVYYGTIPLTMGSYISNSTLESCLGNSLNRNPHQSSSTITNADSITPYLFQRFLLWNMMASVSFPLFLSVSLFESLRLPPWILPPGLSIFGKVRMKKYINSRRFKRRYVPAPAPTPEHLQSKRRHASRPGANQPARVPFSRWIPNSKGPKGSSFPPLCPSGCLSLLSFLVISDCSTCDLVSLFNSGHRSPIHYIPPYPKPLVTMAVALANRRAKFDILKPTSEGSDSLIAASPCLAYRCMYTSESHITSDRLKSHQTRDDSKHVKFRFDPPCHVPFCLFNETWR</sequence>
<proteinExistence type="predicted"/>
<dbReference type="KEGG" id="clup:CLUP02_11233"/>
<dbReference type="Proteomes" id="UP000830671">
    <property type="component" value="Chromosome 5"/>
</dbReference>
<evidence type="ECO:0000256" key="1">
    <source>
        <dbReference type="SAM" id="MobiDB-lite"/>
    </source>
</evidence>
<gene>
    <name evidence="2" type="ORF">CLUP02_11233</name>
</gene>
<evidence type="ECO:0000313" key="3">
    <source>
        <dbReference type="Proteomes" id="UP000830671"/>
    </source>
</evidence>
<feature type="region of interest" description="Disordered" evidence="1">
    <location>
        <begin position="193"/>
        <end position="227"/>
    </location>
</feature>
<dbReference type="AlphaFoldDB" id="A0A9Q8WJJ5"/>